<dbReference type="Gene3D" id="2.40.160.20">
    <property type="match status" value="1"/>
</dbReference>
<evidence type="ECO:0000256" key="4">
    <source>
        <dbReference type="ARBA" id="ARBA00023237"/>
    </source>
</evidence>
<evidence type="ECO:0000259" key="7">
    <source>
        <dbReference type="Pfam" id="PF13505"/>
    </source>
</evidence>
<organism evidence="8 9">
    <name type="scientific">Rhizobium aquaticum</name>
    <dbReference type="NCBI Taxonomy" id="1549636"/>
    <lineage>
        <taxon>Bacteria</taxon>
        <taxon>Pseudomonadati</taxon>
        <taxon>Pseudomonadota</taxon>
        <taxon>Alphaproteobacteria</taxon>
        <taxon>Hyphomicrobiales</taxon>
        <taxon>Rhizobiaceae</taxon>
        <taxon>Rhizobium/Agrobacterium group</taxon>
        <taxon>Rhizobium</taxon>
    </lineage>
</organism>
<reference evidence="8 9" key="1">
    <citation type="submission" date="2024-06" db="EMBL/GenBank/DDBJ databases">
        <title>Genomic Encyclopedia of Type Strains, Phase IV (KMG-IV): sequencing the most valuable type-strain genomes for metagenomic binning, comparative biology and taxonomic classification.</title>
        <authorList>
            <person name="Goeker M."/>
        </authorList>
    </citation>
    <scope>NUCLEOTIDE SEQUENCE [LARGE SCALE GENOMIC DNA]</scope>
    <source>
        <strain evidence="8 9">DSM 29780</strain>
    </source>
</reference>
<gene>
    <name evidence="8" type="ORF">ABID16_001366</name>
</gene>
<accession>A0ABV2IY92</accession>
<name>A0ABV2IY92_9HYPH</name>
<evidence type="ECO:0000256" key="6">
    <source>
        <dbReference type="SAM" id="SignalP"/>
    </source>
</evidence>
<dbReference type="SUPFAM" id="SSF56925">
    <property type="entry name" value="OMPA-like"/>
    <property type="match status" value="1"/>
</dbReference>
<evidence type="ECO:0000256" key="3">
    <source>
        <dbReference type="ARBA" id="ARBA00023136"/>
    </source>
</evidence>
<evidence type="ECO:0000256" key="2">
    <source>
        <dbReference type="ARBA" id="ARBA00022729"/>
    </source>
</evidence>
<keyword evidence="9" id="KW-1185">Reference proteome</keyword>
<dbReference type="Proteomes" id="UP001549047">
    <property type="component" value="Unassembled WGS sequence"/>
</dbReference>
<protein>
    <submittedName>
        <fullName evidence="8">Outer membrane immunogenic protein</fullName>
    </submittedName>
</protein>
<dbReference type="InterPro" id="IPR027385">
    <property type="entry name" value="Beta-barrel_OMP"/>
</dbReference>
<evidence type="ECO:0000256" key="5">
    <source>
        <dbReference type="ARBA" id="ARBA00038306"/>
    </source>
</evidence>
<dbReference type="PANTHER" id="PTHR34001:SF3">
    <property type="entry name" value="BLL7405 PROTEIN"/>
    <property type="match status" value="1"/>
</dbReference>
<feature type="signal peptide" evidence="6">
    <location>
        <begin position="1"/>
        <end position="23"/>
    </location>
</feature>
<dbReference type="RefSeq" id="WP_354555559.1">
    <property type="nucleotide sequence ID" value="NZ_JBEPMB010000001.1"/>
</dbReference>
<keyword evidence="4" id="KW-0998">Cell outer membrane</keyword>
<dbReference type="PANTHER" id="PTHR34001">
    <property type="entry name" value="BLL7405 PROTEIN"/>
    <property type="match status" value="1"/>
</dbReference>
<feature type="chain" id="PRO_5046003744" evidence="6">
    <location>
        <begin position="24"/>
        <end position="211"/>
    </location>
</feature>
<feature type="domain" description="Outer membrane protein beta-barrel" evidence="7">
    <location>
        <begin position="35"/>
        <end position="211"/>
    </location>
</feature>
<comment type="caution">
    <text evidence="8">The sequence shown here is derived from an EMBL/GenBank/DDBJ whole genome shotgun (WGS) entry which is preliminary data.</text>
</comment>
<evidence type="ECO:0000313" key="9">
    <source>
        <dbReference type="Proteomes" id="UP001549047"/>
    </source>
</evidence>
<dbReference type="Pfam" id="PF13505">
    <property type="entry name" value="OMP_b-brl"/>
    <property type="match status" value="1"/>
</dbReference>
<proteinExistence type="inferred from homology"/>
<comment type="subcellular location">
    <subcellularLocation>
        <location evidence="1">Cell outer membrane</location>
    </subcellularLocation>
</comment>
<keyword evidence="3" id="KW-0472">Membrane</keyword>
<evidence type="ECO:0000256" key="1">
    <source>
        <dbReference type="ARBA" id="ARBA00004442"/>
    </source>
</evidence>
<comment type="similarity">
    <text evidence="5">Belongs to the Omp25/RopB family.</text>
</comment>
<dbReference type="InterPro" id="IPR051692">
    <property type="entry name" value="OMP-like"/>
</dbReference>
<evidence type="ECO:0000313" key="8">
    <source>
        <dbReference type="EMBL" id="MET3613061.1"/>
    </source>
</evidence>
<dbReference type="EMBL" id="JBEPMB010000001">
    <property type="protein sequence ID" value="MET3613061.1"/>
    <property type="molecule type" value="Genomic_DNA"/>
</dbReference>
<keyword evidence="2 6" id="KW-0732">Signal</keyword>
<dbReference type="InterPro" id="IPR011250">
    <property type="entry name" value="OMP/PagP_B-barrel"/>
</dbReference>
<sequence>MRKMIIALVASAASIASVSAAYAADAIDSVPQAPSAPVSAPAVGNWAGGYVGATGSWNWGQIKNSGYANAFGLGGYAGYNFQDGQLVYGVEGNVDYNGAQRTTAGIKTETGVNGALRARLGVDMNPFMLYGAAGVAAGSVKVSDAAGNNDTRGVIGWTAGVGAETKVTDNVTARVEYDFTSFGNRTYVLGGTNVSRGYDQNAVKVGIGYKF</sequence>